<dbReference type="EMBL" id="JBHSMQ010000004">
    <property type="protein sequence ID" value="MFC5455485.1"/>
    <property type="molecule type" value="Genomic_DNA"/>
</dbReference>
<evidence type="ECO:0000259" key="8">
    <source>
        <dbReference type="PROSITE" id="PS50011"/>
    </source>
</evidence>
<keyword evidence="2 5" id="KW-0547">Nucleotide-binding</keyword>
<dbReference type="Gene3D" id="1.10.510.10">
    <property type="entry name" value="Transferase(Phosphotransferase) domain 1"/>
    <property type="match status" value="1"/>
</dbReference>
<feature type="domain" description="Protein kinase" evidence="8">
    <location>
        <begin position="14"/>
        <end position="282"/>
    </location>
</feature>
<dbReference type="Gene3D" id="3.90.1580.10">
    <property type="entry name" value="paralog of FGE (formylglycine-generating enzyme)"/>
    <property type="match status" value="1"/>
</dbReference>
<dbReference type="Pfam" id="PF00069">
    <property type="entry name" value="Pkinase"/>
    <property type="match status" value="1"/>
</dbReference>
<dbReference type="PROSITE" id="PS00108">
    <property type="entry name" value="PROTEIN_KINASE_ST"/>
    <property type="match status" value="1"/>
</dbReference>
<feature type="region of interest" description="Disordered" evidence="6">
    <location>
        <begin position="490"/>
        <end position="510"/>
    </location>
</feature>
<feature type="transmembrane region" description="Helical" evidence="7">
    <location>
        <begin position="277"/>
        <end position="300"/>
    </location>
</feature>
<keyword evidence="1" id="KW-0808">Transferase</keyword>
<evidence type="ECO:0000256" key="1">
    <source>
        <dbReference type="ARBA" id="ARBA00022679"/>
    </source>
</evidence>
<evidence type="ECO:0000256" key="4">
    <source>
        <dbReference type="ARBA" id="ARBA00022840"/>
    </source>
</evidence>
<evidence type="ECO:0000313" key="9">
    <source>
        <dbReference type="EMBL" id="MFC5455485.1"/>
    </source>
</evidence>
<dbReference type="SUPFAM" id="SSF56436">
    <property type="entry name" value="C-type lectin-like"/>
    <property type="match status" value="1"/>
</dbReference>
<dbReference type="RefSeq" id="WP_377166617.1">
    <property type="nucleotide sequence ID" value="NZ_JBHSMQ010000004.1"/>
</dbReference>
<feature type="region of interest" description="Disordered" evidence="6">
    <location>
        <begin position="792"/>
        <end position="834"/>
    </location>
</feature>
<keyword evidence="7" id="KW-1133">Transmembrane helix</keyword>
<dbReference type="SUPFAM" id="SSF56112">
    <property type="entry name" value="Protein kinase-like (PK-like)"/>
    <property type="match status" value="1"/>
</dbReference>
<evidence type="ECO:0000256" key="7">
    <source>
        <dbReference type="SAM" id="Phobius"/>
    </source>
</evidence>
<evidence type="ECO:0000313" key="10">
    <source>
        <dbReference type="Proteomes" id="UP001596052"/>
    </source>
</evidence>
<dbReference type="PANTHER" id="PTHR43289">
    <property type="entry name" value="MITOGEN-ACTIVATED PROTEIN KINASE KINASE KINASE 20-RELATED"/>
    <property type="match status" value="1"/>
</dbReference>
<dbReference type="SMART" id="SM00220">
    <property type="entry name" value="S_TKc"/>
    <property type="match status" value="1"/>
</dbReference>
<dbReference type="InterPro" id="IPR016187">
    <property type="entry name" value="CTDL_fold"/>
</dbReference>
<evidence type="ECO:0000256" key="3">
    <source>
        <dbReference type="ARBA" id="ARBA00022777"/>
    </source>
</evidence>
<reference evidence="10" key="1">
    <citation type="journal article" date="2019" name="Int. J. Syst. Evol. Microbiol.">
        <title>The Global Catalogue of Microorganisms (GCM) 10K type strain sequencing project: providing services to taxonomists for standard genome sequencing and annotation.</title>
        <authorList>
            <consortium name="The Broad Institute Genomics Platform"/>
            <consortium name="The Broad Institute Genome Sequencing Center for Infectious Disease"/>
            <person name="Wu L."/>
            <person name="Ma J."/>
        </authorList>
    </citation>
    <scope>NUCLEOTIDE SEQUENCE [LARGE SCALE GENOMIC DNA]</scope>
    <source>
        <strain evidence="10">CGMCC 4.1469</strain>
    </source>
</reference>
<dbReference type="PANTHER" id="PTHR43289:SF6">
    <property type="entry name" value="SERINE_THREONINE-PROTEIN KINASE NEKL-3"/>
    <property type="match status" value="1"/>
</dbReference>
<dbReference type="Pfam" id="PF03781">
    <property type="entry name" value="FGE-sulfatase"/>
    <property type="match status" value="1"/>
</dbReference>
<organism evidence="9 10">
    <name type="scientific">Prosthecobacter fluviatilis</name>
    <dbReference type="NCBI Taxonomy" id="445931"/>
    <lineage>
        <taxon>Bacteria</taxon>
        <taxon>Pseudomonadati</taxon>
        <taxon>Verrucomicrobiota</taxon>
        <taxon>Verrucomicrobiia</taxon>
        <taxon>Verrucomicrobiales</taxon>
        <taxon>Verrucomicrobiaceae</taxon>
        <taxon>Prosthecobacter</taxon>
    </lineage>
</organism>
<sequence>MQSKSRTAPDIRDHETLRIIGQGAFGEVWLARSVTGVLRAVKVVWREDYDRPDSFEREFEAIKRFEPISRRHEALVPILQVGRNDQEGFYYYVMELADDLERGRDIQAESYTPHTLGLQMKREKCIPAGQCIKLGTTIAEGLDYLHRNQLIHRDVKPSNLIFIDGICRLADIGLVALLGQRSFVGTEGFVAPEGPGTAASDIFSLGMVLYEASTGKDRLDFPDLPSCTETGASLEDWRRLQDVVCTACAPKAKGRFINAREMALALRGEPLPSSRRLMWTWIAAGSVALLLAVGFGMWLAQSRRAQTLVAMNNTVPRLKIVTSPPGAVVFAGEDQLGETPLELNPAEGVPVIYQLRLPGYKQVEIDHIALDEKPAVFELKLEPSKLPQKGERWVNSLGMVFKPGPGGHISAEPVEMKFFRRFLEATGRSFEGKVVRFQRGKDQESAYLVVVPDGDAEAFRYWLTDRDRSVAYLSQEHRYEVEPFYFVESGQSATDDMPDGRDTDKGEQSDDKNWRAFHLRVERQTYGSVIVHSQPEKVRVFQHEQFLGETPLELPRVRTGPVEFELREEGFADVVLEGEVREGEQAELFADMQTRKAVTFGRQWKANSLGMNLVPLGDVMFSAWETRHRDFMEFCKATQARRPGRVDGTNKGGGTQPVVGVDREEARAFCAWLTERERNAGLIGAKDLYRLPTDEEWSRAVGLPLERGTTPEERNGRIRGIYPWGFEWPPPADVDNLADINGARKASLDNAIPGYEDKFPFLAPVTALPPNDRGITGLGGNVSEWVETDYTTAPPAKPDAPVPHTLGTTRGGNWRSSSQDELLASARTPVPPETRRNTIGFRVVLAHGK</sequence>
<dbReference type="InterPro" id="IPR013229">
    <property type="entry name" value="PEGA"/>
</dbReference>
<proteinExistence type="predicted"/>
<dbReference type="InterPro" id="IPR042095">
    <property type="entry name" value="SUMF_sf"/>
</dbReference>
<evidence type="ECO:0000256" key="2">
    <source>
        <dbReference type="ARBA" id="ARBA00022741"/>
    </source>
</evidence>
<accession>A0ABW0KQH9</accession>
<dbReference type="InterPro" id="IPR008271">
    <property type="entry name" value="Ser/Thr_kinase_AS"/>
</dbReference>
<dbReference type="PROSITE" id="PS50011">
    <property type="entry name" value="PROTEIN_KINASE_DOM"/>
    <property type="match status" value="1"/>
</dbReference>
<dbReference type="PROSITE" id="PS00107">
    <property type="entry name" value="PROTEIN_KINASE_ATP"/>
    <property type="match status" value="1"/>
</dbReference>
<comment type="caution">
    <text evidence="9">The sequence shown here is derived from an EMBL/GenBank/DDBJ whole genome shotgun (WGS) entry which is preliminary data.</text>
</comment>
<dbReference type="Proteomes" id="UP001596052">
    <property type="component" value="Unassembled WGS sequence"/>
</dbReference>
<keyword evidence="7" id="KW-0472">Membrane</keyword>
<dbReference type="InterPro" id="IPR005532">
    <property type="entry name" value="SUMF_dom"/>
</dbReference>
<keyword evidence="10" id="KW-1185">Reference proteome</keyword>
<dbReference type="CDD" id="cd14014">
    <property type="entry name" value="STKc_PknB_like"/>
    <property type="match status" value="1"/>
</dbReference>
<dbReference type="InterPro" id="IPR000719">
    <property type="entry name" value="Prot_kinase_dom"/>
</dbReference>
<feature type="binding site" evidence="5">
    <location>
        <position position="42"/>
    </location>
    <ligand>
        <name>ATP</name>
        <dbReference type="ChEBI" id="CHEBI:30616"/>
    </ligand>
</feature>
<name>A0ABW0KQH9_9BACT</name>
<keyword evidence="7" id="KW-0812">Transmembrane</keyword>
<gene>
    <name evidence="9" type="ORF">ACFQDI_11505</name>
</gene>
<feature type="compositionally biased region" description="Basic and acidic residues" evidence="6">
    <location>
        <begin position="498"/>
        <end position="510"/>
    </location>
</feature>
<evidence type="ECO:0000256" key="5">
    <source>
        <dbReference type="PROSITE-ProRule" id="PRU10141"/>
    </source>
</evidence>
<dbReference type="InterPro" id="IPR011009">
    <property type="entry name" value="Kinase-like_dom_sf"/>
</dbReference>
<keyword evidence="4 5" id="KW-0067">ATP-binding</keyword>
<evidence type="ECO:0000256" key="6">
    <source>
        <dbReference type="SAM" id="MobiDB-lite"/>
    </source>
</evidence>
<dbReference type="InterPro" id="IPR017441">
    <property type="entry name" value="Protein_kinase_ATP_BS"/>
</dbReference>
<protein>
    <submittedName>
        <fullName evidence="9">SUMF1/EgtB/PvdO family nonheme iron enzyme</fullName>
    </submittedName>
</protein>
<keyword evidence="3" id="KW-0418">Kinase</keyword>
<dbReference type="Pfam" id="PF08308">
    <property type="entry name" value="PEGA"/>
    <property type="match status" value="1"/>
</dbReference>